<dbReference type="STRING" id="407821.A0A087TIF7"/>
<dbReference type="CDD" id="cd02016">
    <property type="entry name" value="TPP_E1_OGDC_like"/>
    <property type="match status" value="1"/>
</dbReference>
<dbReference type="InterPro" id="IPR001017">
    <property type="entry name" value="DH_E1"/>
</dbReference>
<keyword evidence="5" id="KW-0786">Thiamine pyrophosphate</keyword>
<evidence type="ECO:0000313" key="7">
    <source>
        <dbReference type="EMBL" id="KFM64896.1"/>
    </source>
</evidence>
<dbReference type="SMART" id="SM00861">
    <property type="entry name" value="Transket_pyr"/>
    <property type="match status" value="1"/>
</dbReference>
<evidence type="ECO:0000256" key="1">
    <source>
        <dbReference type="ARBA" id="ARBA00001964"/>
    </source>
</evidence>
<evidence type="ECO:0000256" key="3">
    <source>
        <dbReference type="ARBA" id="ARBA00022946"/>
    </source>
</evidence>
<dbReference type="Gene3D" id="3.40.50.12470">
    <property type="match status" value="1"/>
</dbReference>
<keyword evidence="8" id="KW-1185">Reference proteome</keyword>
<evidence type="ECO:0000259" key="6">
    <source>
        <dbReference type="SMART" id="SM00861"/>
    </source>
</evidence>
<dbReference type="InterPro" id="IPR011603">
    <property type="entry name" value="2oxoglutarate_DH_E1"/>
</dbReference>
<dbReference type="Gene3D" id="1.10.287.1150">
    <property type="entry name" value="TPP helical domain"/>
    <property type="match status" value="1"/>
</dbReference>
<keyword evidence="4" id="KW-0560">Oxidoreductase</keyword>
<dbReference type="GO" id="GO:0016624">
    <property type="term" value="F:oxidoreductase activity, acting on the aldehyde or oxo group of donors, disulfide as acceptor"/>
    <property type="evidence" value="ECO:0007669"/>
    <property type="project" value="InterPro"/>
</dbReference>
<dbReference type="AlphaFoldDB" id="A0A087TIF7"/>
<dbReference type="NCBIfam" id="NF006914">
    <property type="entry name" value="PRK09404.1"/>
    <property type="match status" value="1"/>
</dbReference>
<feature type="domain" description="Transketolase-like pyrimidine-binding" evidence="6">
    <location>
        <begin position="561"/>
        <end position="764"/>
    </location>
</feature>
<evidence type="ECO:0000256" key="4">
    <source>
        <dbReference type="ARBA" id="ARBA00023002"/>
    </source>
</evidence>
<organism evidence="7 8">
    <name type="scientific">Stegodyphus mimosarum</name>
    <name type="common">African social velvet spider</name>
    <dbReference type="NCBI Taxonomy" id="407821"/>
    <lineage>
        <taxon>Eukaryota</taxon>
        <taxon>Metazoa</taxon>
        <taxon>Ecdysozoa</taxon>
        <taxon>Arthropoda</taxon>
        <taxon>Chelicerata</taxon>
        <taxon>Arachnida</taxon>
        <taxon>Araneae</taxon>
        <taxon>Araneomorphae</taxon>
        <taxon>Entelegynae</taxon>
        <taxon>Eresoidea</taxon>
        <taxon>Eresidae</taxon>
        <taxon>Stegodyphus</taxon>
    </lineage>
</organism>
<sequence length="826" mass="93428">MNRILKSGINYLKANYHSSAGVYGFRPRKLVALNDGIPQKTKKYDKLYQIHEAFRNHGHRIACVNPLSVPNNLYIPQLDPENYNFDINSSDTFHLNGNIYCHHSEASIGNITDYLKKIYCDKIGVEIQYLEENEKDWFSREFEKIQVDTNLSESEQKDIAKELIKSQVFDNFLATKFSSVKRYGGEGAESMMVFFMEIFKQACFSDLKDIMIGIPHRGRLNLLTGLLNFPPVAMFQKMMGFPEFSNDINATGDVLSHLTSSIDYKFKDGSVHITLLPNPSHLEAVSPVVVGYARSRLQTLKLADYSNNSEEPILYPVLPIQVHGDASFTGQGVVMETIAMSNVAHFSVGGSIHLIVNNQIGFTTPQERGRSSMYCSDLMKMINAPVIHVNGDFPEEVLKAAKLAFNYRQKFHKDIMVDMLCFRRWGHNELDDPTFTNPMMYKVIHSRKSVPDMYSERLIADGILNKDDVNEMISNHHTVLNENLKLTETYKNEATGLQNITNSNKALRKIISTWDTGISEDLLKFIGAKSVQLPENFTPHPTLSKNFVQERIKKLKNGNQIDWATAEALAIGSLLYQGHNVRISGQDVGRGTFSHRHAMLVDQLTGEIHVPLNHMTENQTAFYEVSNSILSEEGVLGFEYGFSIENLNNLVIWEAQFGDFFNSAQVVFDTCISSGETKWLLQSGIVILLPHGYDGAGPEHSSCRLERFLQMSDSQEDHIDADDVNWHIVNPTTPAQYFHLLRQQVVGSLRKPLIVVAPKILLRHPLAVSNLKDMSSGQNFKTVLQDSSVAAENVKTVIFCSGKHFYLLQKEKESRKRNDCAIIRLE</sequence>
<dbReference type="InterPro" id="IPR029061">
    <property type="entry name" value="THDP-binding"/>
</dbReference>
<keyword evidence="3" id="KW-0809">Transit peptide</keyword>
<dbReference type="GO" id="GO:0030976">
    <property type="term" value="F:thiamine pyrophosphate binding"/>
    <property type="evidence" value="ECO:0007669"/>
    <property type="project" value="InterPro"/>
</dbReference>
<accession>A0A087TIF7</accession>
<dbReference type="InterPro" id="IPR042179">
    <property type="entry name" value="KGD_C_sf"/>
</dbReference>
<reference evidence="7 8" key="1">
    <citation type="submission" date="2013-11" db="EMBL/GenBank/DDBJ databases">
        <title>Genome sequencing of Stegodyphus mimosarum.</title>
        <authorList>
            <person name="Bechsgaard J."/>
        </authorList>
    </citation>
    <scope>NUCLEOTIDE SEQUENCE [LARGE SCALE GENOMIC DNA]</scope>
</reference>
<dbReference type="InterPro" id="IPR005475">
    <property type="entry name" value="Transketolase-like_Pyr-bd"/>
</dbReference>
<dbReference type="EMBL" id="KK115353">
    <property type="protein sequence ID" value="KFM64896.1"/>
    <property type="molecule type" value="Genomic_DNA"/>
</dbReference>
<dbReference type="Pfam" id="PF02779">
    <property type="entry name" value="Transket_pyr"/>
    <property type="match status" value="1"/>
</dbReference>
<dbReference type="Gene3D" id="3.40.50.970">
    <property type="match status" value="1"/>
</dbReference>
<name>A0A087TIF7_STEMI</name>
<dbReference type="Gene3D" id="3.40.50.11610">
    <property type="entry name" value="Multifunctional 2-oxoglutarate metabolism enzyme, C-terminal domain"/>
    <property type="match status" value="1"/>
</dbReference>
<feature type="non-terminal residue" evidence="7">
    <location>
        <position position="826"/>
    </location>
</feature>
<dbReference type="InterPro" id="IPR031717">
    <property type="entry name" value="ODO-1/KGD_C"/>
</dbReference>
<evidence type="ECO:0000256" key="5">
    <source>
        <dbReference type="ARBA" id="ARBA00023052"/>
    </source>
</evidence>
<dbReference type="PANTHER" id="PTHR23152">
    <property type="entry name" value="2-OXOGLUTARATE DEHYDROGENASE"/>
    <property type="match status" value="1"/>
</dbReference>
<evidence type="ECO:0000313" key="8">
    <source>
        <dbReference type="Proteomes" id="UP000054359"/>
    </source>
</evidence>
<comment type="similarity">
    <text evidence="2">Belongs to the alpha-ketoglutarate dehydrogenase family.</text>
</comment>
<dbReference type="OrthoDB" id="413077at2759"/>
<protein>
    <submittedName>
        <fullName evidence="7">Putative 2-oxoglutarate dehydrogenase E1 component DHKTD1, mitochondrial</fullName>
    </submittedName>
</protein>
<dbReference type="Pfam" id="PF16870">
    <property type="entry name" value="OxoGdeHyase_C"/>
    <property type="match status" value="1"/>
</dbReference>
<dbReference type="PANTHER" id="PTHR23152:SF4">
    <property type="entry name" value="2-OXOADIPATE DEHYDROGENASE COMPLEX COMPONENT E1"/>
    <property type="match status" value="1"/>
</dbReference>
<comment type="cofactor">
    <cofactor evidence="1">
        <name>thiamine diphosphate</name>
        <dbReference type="ChEBI" id="CHEBI:58937"/>
    </cofactor>
</comment>
<dbReference type="Proteomes" id="UP000054359">
    <property type="component" value="Unassembled WGS sequence"/>
</dbReference>
<proteinExistence type="inferred from homology"/>
<evidence type="ECO:0000256" key="2">
    <source>
        <dbReference type="ARBA" id="ARBA00006936"/>
    </source>
</evidence>
<dbReference type="OMA" id="PAQYYHV"/>
<dbReference type="PIRSF" id="PIRSF000157">
    <property type="entry name" value="Oxoglu_dh_E1"/>
    <property type="match status" value="1"/>
</dbReference>
<gene>
    <name evidence="7" type="ORF">X975_05832</name>
</gene>
<dbReference type="SUPFAM" id="SSF52518">
    <property type="entry name" value="Thiamin diphosphate-binding fold (THDP-binding)"/>
    <property type="match status" value="2"/>
</dbReference>
<dbReference type="Pfam" id="PF00676">
    <property type="entry name" value="E1_dh"/>
    <property type="match status" value="1"/>
</dbReference>
<dbReference type="NCBIfam" id="TIGR00239">
    <property type="entry name" value="2oxo_dh_E1"/>
    <property type="match status" value="1"/>
</dbReference>